<dbReference type="AlphaFoldDB" id="G0PI10"/>
<proteinExistence type="predicted"/>
<feature type="domain" description="NTF2-like" evidence="1">
    <location>
        <begin position="265"/>
        <end position="401"/>
    </location>
</feature>
<evidence type="ECO:0000313" key="2">
    <source>
        <dbReference type="EMBL" id="EGT57264.1"/>
    </source>
</evidence>
<name>G0PI10_CAEBE</name>
<gene>
    <name evidence="2" type="ORF">CAEBREN_20116</name>
</gene>
<reference evidence="3" key="1">
    <citation type="submission" date="2011-07" db="EMBL/GenBank/DDBJ databases">
        <authorList>
            <consortium name="Caenorhabditis brenneri Sequencing and Analysis Consortium"/>
            <person name="Wilson R.K."/>
        </authorList>
    </citation>
    <scope>NUCLEOTIDE SEQUENCE [LARGE SCALE GENOMIC DNA]</scope>
    <source>
        <strain evidence="3">PB2801</strain>
    </source>
</reference>
<keyword evidence="3" id="KW-1185">Reference proteome</keyword>
<dbReference type="InterPro" id="IPR058879">
    <property type="entry name" value="NTF2-like_dom_nem"/>
</dbReference>
<feature type="domain" description="NTF2-like" evidence="1">
    <location>
        <begin position="120"/>
        <end position="263"/>
    </location>
</feature>
<dbReference type="EMBL" id="GL380526">
    <property type="protein sequence ID" value="EGT57264.1"/>
    <property type="molecule type" value="Genomic_DNA"/>
</dbReference>
<protein>
    <recommendedName>
        <fullName evidence="1">NTF2-like domain-containing protein</fullName>
    </recommendedName>
</protein>
<dbReference type="OMA" id="CHEKVTE"/>
<dbReference type="STRING" id="135651.G0PI10"/>
<dbReference type="eggNOG" id="KOG4209">
    <property type="taxonomic scope" value="Eukaryota"/>
</dbReference>
<dbReference type="InParanoid" id="G0PI10"/>
<sequence length="435" mass="51363">MSAEVCGETNKMNAYQFMKHMRKVSTYYNIFPYRHYAFHMEQTDRKTLDIKVNVNQTDSFGKPVELYFDISTKLDIYEPNEFSRFRIYKIVQVGTCAEQGTVAFNEWAEIDDLIDDIEGLKEKPSVKLFFKLFTPSVQQLEDRNPNKLPRYWLAGLTKTDTKINVCREGNADAVEYTPDQFRVWYKHFGLMWYTPKDEVDPTQLQVIEISNDSIVARVTMKLQMGHAKDAKVHDWNFKFSAKKKTDDTKEWYIERLEVLCTPTVDLKDQSLLSMREVVTGVFMDNIAYLPDPNNTNAALSAIYRFRKTGLPDFQHFTEKRYSKLQRIAYAEERRRRNITMYSKIYLPDEEYTLPAPDTATFGFWTISSTTDKEVEYENEWVIDIKWDEVDQVYLIEKLYIKGHTKLVAGEYGDKKYVEIEYHKRVPDPPIKKRNE</sequence>
<dbReference type="Pfam" id="PF26529">
    <property type="entry name" value="NTF2_2"/>
    <property type="match status" value="3"/>
</dbReference>
<dbReference type="Proteomes" id="UP000008068">
    <property type="component" value="Unassembled WGS sequence"/>
</dbReference>
<organism evidence="3">
    <name type="scientific">Caenorhabditis brenneri</name>
    <name type="common">Nematode worm</name>
    <dbReference type="NCBI Taxonomy" id="135651"/>
    <lineage>
        <taxon>Eukaryota</taxon>
        <taxon>Metazoa</taxon>
        <taxon>Ecdysozoa</taxon>
        <taxon>Nematoda</taxon>
        <taxon>Chromadorea</taxon>
        <taxon>Rhabditida</taxon>
        <taxon>Rhabditina</taxon>
        <taxon>Rhabditomorpha</taxon>
        <taxon>Rhabditoidea</taxon>
        <taxon>Rhabditidae</taxon>
        <taxon>Peloderinae</taxon>
        <taxon>Caenorhabditis</taxon>
    </lineage>
</organism>
<evidence type="ECO:0000313" key="3">
    <source>
        <dbReference type="Proteomes" id="UP000008068"/>
    </source>
</evidence>
<dbReference type="HOGENOM" id="CLU_038306_0_0_1"/>
<accession>G0PI10</accession>
<evidence type="ECO:0000259" key="1">
    <source>
        <dbReference type="Pfam" id="PF26529"/>
    </source>
</evidence>
<feature type="domain" description="NTF2-like" evidence="1">
    <location>
        <begin position="1"/>
        <end position="100"/>
    </location>
</feature>